<feature type="transmembrane region" description="Helical" evidence="1">
    <location>
        <begin position="37"/>
        <end position="58"/>
    </location>
</feature>
<sequence>MTFIHLRSIINRSRVKLRKGLRQASSEDGTLMIEASFVLPIILYSTIAIVFFGMYMYLMVITTHAAALASDRGAVVWDNSYKDPKTGQYPELKRDPLYWRLLQDKMLDRVFGGGGADGTSYTISLPASSHGGSLPEKKMALGAQFLPHAYLGEVSFGSAFVERTLTAAVKRSVFDNSFEKLTGQRIKLEGASISAIVEPVEFIRTVEFARYMTTKIQAMNHLGASPKRAGQVVSDAAKP</sequence>
<protein>
    <recommendedName>
        <fullName evidence="4">TadE-like protein</fullName>
    </recommendedName>
</protein>
<keyword evidence="1" id="KW-0812">Transmembrane</keyword>
<keyword evidence="3" id="KW-1185">Reference proteome</keyword>
<gene>
    <name evidence="2" type="ORF">SAMN06295960_2029</name>
</gene>
<evidence type="ECO:0000313" key="3">
    <source>
        <dbReference type="Proteomes" id="UP000193834"/>
    </source>
</evidence>
<proteinExistence type="predicted"/>
<dbReference type="AlphaFoldDB" id="A0A1X7K3M2"/>
<dbReference type="STRING" id="1852522.SAMN06295960_2029"/>
<evidence type="ECO:0008006" key="4">
    <source>
        <dbReference type="Google" id="ProtNLM"/>
    </source>
</evidence>
<dbReference type="RefSeq" id="WP_085494250.1">
    <property type="nucleotide sequence ID" value="NZ_FXAZ01000002.1"/>
</dbReference>
<keyword evidence="1" id="KW-1133">Transmembrane helix</keyword>
<name>A0A1X7K3M2_9BACL</name>
<accession>A0A1X7K3M2</accession>
<organism evidence="2 3">
    <name type="scientific">Paenibacillus aquistagni</name>
    <dbReference type="NCBI Taxonomy" id="1852522"/>
    <lineage>
        <taxon>Bacteria</taxon>
        <taxon>Bacillati</taxon>
        <taxon>Bacillota</taxon>
        <taxon>Bacilli</taxon>
        <taxon>Bacillales</taxon>
        <taxon>Paenibacillaceae</taxon>
        <taxon>Paenibacillus</taxon>
    </lineage>
</organism>
<evidence type="ECO:0000256" key="1">
    <source>
        <dbReference type="SAM" id="Phobius"/>
    </source>
</evidence>
<dbReference type="EMBL" id="FXAZ01000002">
    <property type="protein sequence ID" value="SMG35400.1"/>
    <property type="molecule type" value="Genomic_DNA"/>
</dbReference>
<keyword evidence="1" id="KW-0472">Membrane</keyword>
<dbReference type="OrthoDB" id="2703555at2"/>
<evidence type="ECO:0000313" key="2">
    <source>
        <dbReference type="EMBL" id="SMG35400.1"/>
    </source>
</evidence>
<reference evidence="2 3" key="1">
    <citation type="submission" date="2017-04" db="EMBL/GenBank/DDBJ databases">
        <authorList>
            <person name="Afonso C.L."/>
            <person name="Miller P.J."/>
            <person name="Scott M.A."/>
            <person name="Spackman E."/>
            <person name="Goraichik I."/>
            <person name="Dimitrov K.M."/>
            <person name="Suarez D.L."/>
            <person name="Swayne D.E."/>
        </authorList>
    </citation>
    <scope>NUCLEOTIDE SEQUENCE [LARGE SCALE GENOMIC DNA]</scope>
    <source>
        <strain evidence="2 3">11</strain>
    </source>
</reference>
<dbReference type="Proteomes" id="UP000193834">
    <property type="component" value="Unassembled WGS sequence"/>
</dbReference>